<keyword evidence="4" id="KW-1185">Reference proteome</keyword>
<dbReference type="GO" id="GO:0016020">
    <property type="term" value="C:membrane"/>
    <property type="evidence" value="ECO:0007669"/>
    <property type="project" value="TreeGrafter"/>
</dbReference>
<dbReference type="Pfam" id="PF00173">
    <property type="entry name" value="Cyt-b5"/>
    <property type="match status" value="1"/>
</dbReference>
<organism evidence="3 4">
    <name type="scientific">Stylonychia lemnae</name>
    <name type="common">Ciliate</name>
    <dbReference type="NCBI Taxonomy" id="5949"/>
    <lineage>
        <taxon>Eukaryota</taxon>
        <taxon>Sar</taxon>
        <taxon>Alveolata</taxon>
        <taxon>Ciliophora</taxon>
        <taxon>Intramacronucleata</taxon>
        <taxon>Spirotrichea</taxon>
        <taxon>Stichotrichia</taxon>
        <taxon>Sporadotrichida</taxon>
        <taxon>Oxytrichidae</taxon>
        <taxon>Stylonychinae</taxon>
        <taxon>Stylonychia</taxon>
    </lineage>
</organism>
<accession>A0A078BCQ7</accession>
<gene>
    <name evidence="3" type="primary">Contig16346.g17414</name>
    <name evidence="3" type="ORF">STYLEM_20145</name>
</gene>
<dbReference type="InParanoid" id="A0A078BCQ7"/>
<name>A0A078BCQ7_STYLE</name>
<dbReference type="GO" id="GO:0012505">
    <property type="term" value="C:endomembrane system"/>
    <property type="evidence" value="ECO:0007669"/>
    <property type="project" value="TreeGrafter"/>
</dbReference>
<dbReference type="OrthoDB" id="308934at2759"/>
<comment type="similarity">
    <text evidence="1">Belongs to the cytochrome b5 family. MAPR subfamily.</text>
</comment>
<dbReference type="InterPro" id="IPR036400">
    <property type="entry name" value="Cyt_B5-like_heme/steroid_sf"/>
</dbReference>
<feature type="domain" description="Cytochrome b5 heme-binding" evidence="2">
    <location>
        <begin position="68"/>
        <end position="165"/>
    </location>
</feature>
<evidence type="ECO:0000313" key="3">
    <source>
        <dbReference type="EMBL" id="CDW90997.1"/>
    </source>
</evidence>
<dbReference type="SMART" id="SM01117">
    <property type="entry name" value="Cyt-b5"/>
    <property type="match status" value="1"/>
</dbReference>
<dbReference type="AlphaFoldDB" id="A0A078BCQ7"/>
<dbReference type="PANTHER" id="PTHR10281">
    <property type="entry name" value="MEMBRANE-ASSOCIATED PROGESTERONE RECEPTOR COMPONENT-RELATED"/>
    <property type="match status" value="1"/>
</dbReference>
<proteinExistence type="inferred from homology"/>
<dbReference type="InterPro" id="IPR001199">
    <property type="entry name" value="Cyt_B5-like_heme/steroid-bd"/>
</dbReference>
<dbReference type="PANTHER" id="PTHR10281:SF76">
    <property type="entry name" value="CALCUTTA CUP-RELATED"/>
    <property type="match status" value="1"/>
</dbReference>
<dbReference type="Proteomes" id="UP000039865">
    <property type="component" value="Unassembled WGS sequence"/>
</dbReference>
<dbReference type="EMBL" id="CCKQ01018992">
    <property type="protein sequence ID" value="CDW90997.1"/>
    <property type="molecule type" value="Genomic_DNA"/>
</dbReference>
<sequence length="177" mass="20658">MECFILLGSLLALYAVLYLGFKTFIGFDQPPGGSRGKGKKQDNVDKYANATYEELLEFPERKLGLPLISLEELSKYKGSNSKLYMSVKSVVYDVSQNEVYKQKGGYHVFTGKDSSVALSKMDFKDEFFDRSKLHWRKDLKREELKVLQDWVDFYEERYPIVGYLKEDIEMQEQKKDL</sequence>
<evidence type="ECO:0000256" key="1">
    <source>
        <dbReference type="ARBA" id="ARBA00038357"/>
    </source>
</evidence>
<dbReference type="Gene3D" id="3.10.120.10">
    <property type="entry name" value="Cytochrome b5-like heme/steroid binding domain"/>
    <property type="match status" value="1"/>
</dbReference>
<dbReference type="SUPFAM" id="SSF55856">
    <property type="entry name" value="Cytochrome b5-like heme/steroid binding domain"/>
    <property type="match status" value="1"/>
</dbReference>
<protein>
    <submittedName>
        <fullName evidence="3">Progesterone binding protein</fullName>
    </submittedName>
</protein>
<reference evidence="3 4" key="1">
    <citation type="submission" date="2014-06" db="EMBL/GenBank/DDBJ databases">
        <authorList>
            <person name="Swart Estienne"/>
        </authorList>
    </citation>
    <scope>NUCLEOTIDE SEQUENCE [LARGE SCALE GENOMIC DNA]</scope>
    <source>
        <strain evidence="3 4">130c</strain>
    </source>
</reference>
<evidence type="ECO:0000259" key="2">
    <source>
        <dbReference type="SMART" id="SM01117"/>
    </source>
</evidence>
<dbReference type="InterPro" id="IPR050577">
    <property type="entry name" value="MAPR/NEUFC/NENF-like"/>
</dbReference>
<evidence type="ECO:0000313" key="4">
    <source>
        <dbReference type="Proteomes" id="UP000039865"/>
    </source>
</evidence>